<dbReference type="PROSITE" id="PS50102">
    <property type="entry name" value="RRM"/>
    <property type="match status" value="1"/>
</dbReference>
<dbReference type="VEuPathDB" id="FungiDB:An16g05270"/>
<dbReference type="InterPro" id="IPR043129">
    <property type="entry name" value="ATPase_NBD"/>
</dbReference>
<comment type="subunit">
    <text evidence="7">Component of the eukaryotic translation initiation factor 3 (eIF-3) complex.</text>
</comment>
<feature type="region of interest" description="Disordered" evidence="9">
    <location>
        <begin position="712"/>
        <end position="756"/>
    </location>
</feature>
<dbReference type="VEuPathDB" id="FungiDB:M747DRAFT_21301"/>
<evidence type="ECO:0000256" key="8">
    <source>
        <dbReference type="PROSITE-ProRule" id="PRU00176"/>
    </source>
</evidence>
<dbReference type="PRINTS" id="PR00301">
    <property type="entry name" value="HEATSHOCK70"/>
</dbReference>
<dbReference type="SMART" id="SM00360">
    <property type="entry name" value="RRM"/>
    <property type="match status" value="1"/>
</dbReference>
<comment type="function">
    <text evidence="7">RNA-binding component of the eukaryotic translation initiation factor 3 (eIF-3) complex, which is involved in protein synthesis of a specialized repertoire of mRNAs and, together with other initiation factors, stimulates binding of mRNA and methionyl-tRNAi to the 40S ribosome. The eIF-3 complex specifically targets and initiates translation of a subset of mRNAs involved in cell proliferation. This subunit can bind 18S rRNA.</text>
</comment>
<dbReference type="OMA" id="IHEWFKL"/>
<dbReference type="CDD" id="cd10170">
    <property type="entry name" value="ASKHA_NBD_HSP70"/>
    <property type="match status" value="1"/>
</dbReference>
<dbReference type="GO" id="GO:0003723">
    <property type="term" value="F:RNA binding"/>
    <property type="evidence" value="ECO:0007669"/>
    <property type="project" value="UniProtKB-UniRule"/>
</dbReference>
<comment type="subcellular location">
    <subcellularLocation>
        <location evidence="7">Cytoplasm</location>
    </subcellularLocation>
</comment>
<dbReference type="PaxDb" id="5061-CADANGAP00012752"/>
<protein>
    <recommendedName>
        <fullName evidence="7">Eukaryotic translation initiation factor 3 subunit G</fullName>
        <shortName evidence="7">eIF3g</shortName>
    </recommendedName>
    <alternativeName>
        <fullName evidence="7">Eukaryotic translation initiation factor 3 RNA-binding subunit</fullName>
        <shortName evidence="7">eIF-3 RNA-binding subunit</shortName>
    </alternativeName>
    <alternativeName>
        <fullName evidence="7">Translation initiation factor eIF3 p33 subunit homolog</fullName>
        <shortName evidence="7">eIF3 p33 homolog</shortName>
    </alternativeName>
</protein>
<dbReference type="GO" id="GO:0016282">
    <property type="term" value="C:eukaryotic 43S preinitiation complex"/>
    <property type="evidence" value="ECO:0007669"/>
    <property type="project" value="UniProtKB-UniRule"/>
</dbReference>
<keyword evidence="5 8" id="KW-0694">RNA-binding</keyword>
<evidence type="ECO:0000259" key="10">
    <source>
        <dbReference type="PROSITE" id="PS50102"/>
    </source>
</evidence>
<evidence type="ECO:0000256" key="9">
    <source>
        <dbReference type="SAM" id="MobiDB-lite"/>
    </source>
</evidence>
<dbReference type="EMBL" id="BCMY01000009">
    <property type="protein sequence ID" value="GAQ43317.1"/>
    <property type="molecule type" value="Genomic_DNA"/>
</dbReference>
<evidence type="ECO:0000256" key="2">
    <source>
        <dbReference type="ARBA" id="ARBA00022540"/>
    </source>
</evidence>
<evidence type="ECO:0000256" key="6">
    <source>
        <dbReference type="ARBA" id="ARBA00022917"/>
    </source>
</evidence>
<organism evidence="11 12">
    <name type="scientific">Aspergillus niger</name>
    <dbReference type="NCBI Taxonomy" id="5061"/>
    <lineage>
        <taxon>Eukaryota</taxon>
        <taxon>Fungi</taxon>
        <taxon>Dikarya</taxon>
        <taxon>Ascomycota</taxon>
        <taxon>Pezizomycotina</taxon>
        <taxon>Eurotiomycetes</taxon>
        <taxon>Eurotiomycetidae</taxon>
        <taxon>Eurotiales</taxon>
        <taxon>Aspergillaceae</taxon>
        <taxon>Aspergillus</taxon>
        <taxon>Aspergillus subgen. Circumdati</taxon>
    </lineage>
</organism>
<dbReference type="Gene3D" id="3.30.70.330">
    <property type="match status" value="1"/>
</dbReference>
<dbReference type="InterPro" id="IPR013126">
    <property type="entry name" value="Hsp_70_fam"/>
</dbReference>
<dbReference type="CDD" id="cd12408">
    <property type="entry name" value="RRM_eIF3G_like"/>
    <property type="match status" value="1"/>
</dbReference>
<dbReference type="GO" id="GO:0005852">
    <property type="term" value="C:eukaryotic translation initiation factor 3 complex"/>
    <property type="evidence" value="ECO:0007669"/>
    <property type="project" value="UniProtKB-UniRule"/>
</dbReference>
<evidence type="ECO:0000313" key="12">
    <source>
        <dbReference type="Proteomes" id="UP000068243"/>
    </source>
</evidence>
<comment type="caution">
    <text evidence="11">The sequence shown here is derived from an EMBL/GenBank/DDBJ whole genome shotgun (WGS) entry which is preliminary data.</text>
</comment>
<gene>
    <name evidence="7" type="primary">TIF35</name>
    <name evidence="11" type="ORF">ABL_05978</name>
</gene>
<evidence type="ECO:0000256" key="7">
    <source>
        <dbReference type="HAMAP-Rule" id="MF_03006"/>
    </source>
</evidence>
<keyword evidence="1 7" id="KW-0963">Cytoplasm</keyword>
<dbReference type="Pfam" id="PF00012">
    <property type="entry name" value="HSP70"/>
    <property type="match status" value="1"/>
</dbReference>
<evidence type="ECO:0000256" key="4">
    <source>
        <dbReference type="ARBA" id="ARBA00022840"/>
    </source>
</evidence>
<dbReference type="Gene3D" id="3.30.420.40">
    <property type="match status" value="2"/>
</dbReference>
<evidence type="ECO:0000256" key="1">
    <source>
        <dbReference type="ARBA" id="ARBA00022490"/>
    </source>
</evidence>
<dbReference type="InterPro" id="IPR034240">
    <property type="entry name" value="eIF3G_RRM"/>
</dbReference>
<dbReference type="VEuPathDB" id="FungiDB:ASPNIDRAFT2_1091739"/>
<evidence type="ECO:0000256" key="3">
    <source>
        <dbReference type="ARBA" id="ARBA00022741"/>
    </source>
</evidence>
<sequence>MASSSSKRTIVIAVDFGTTYSGIAWAQMSNPDNHHIITEWPQYGSDSCGGLTSEKVPSEVRYDYPQHGKKKCLWGFQILDETPRIQWFKLELVPDLDLGEGSRPSSTHSDCRRMPIPCFSSPEKVVTDYLRSLRKHAVKILKLRLGSSVDSTNLEFVITVPAMWPDKAKMSTLSCAEKAGFGDMSTIHIISEPEAAAIHSLRAPGHPLADIGDTFVLCDAGGGTVDLITFMITGLEPYLRLREEAPGTGSMCGSTFLNRSFEKLLDDRFSQLPGWGRDTLDEAMQRFESVVKRTFEGSTDHDFMFPVPGIADDPELGVRRGRIRVTGKEMQKLFLPTIRDIEKLVREQIQTSRAEVKAVLLVGGFGQSPYLRKHLRDCFSPGVQVIAPVDGWTAVVRGALAKTLGDISDTTAKTFIESRKARENYGTTYQTEFIHGVHDEKKKYWSYFYGEYYIDVMRWFVRKGDDMEEAKAIKTTWIKRRRVKDGAFDSIRVSLYKVNTAIGEKPPLYFNRRVKQHATLNPSLGVIEKERIPIERGADNELYYVVQYEIHAVYYSAHCVYTLCRADWADDEEFDDPSALPPQQITTNKDGTKTIVSYRFNDEGKKVKVTRRIKTTVVREHVNPQVAERRSWAKFGLEKGNAPGPSFDTTSVGENIAFRPSVNWKVQAAEAEKNGGEKGSMKDQLKDKKVKCRICSGEHFTARCPFKDTMAPVDEPSAGGEGGAEDSPAAGALGAGTSSYVPPHLRKGAAGGGERMAGKYEKDDLATLRVTNVSELAEEGELRDLFERFGRVTRVFLARDRETQRAKGFAFISFADRDDAARACDKMDGFGYRHLILRVEFAKRAT</sequence>
<dbReference type="Pfam" id="PF12353">
    <property type="entry name" value="eIF3g"/>
    <property type="match status" value="1"/>
</dbReference>
<dbReference type="GO" id="GO:0001732">
    <property type="term" value="P:formation of cytoplasmic translation initiation complex"/>
    <property type="evidence" value="ECO:0007669"/>
    <property type="project" value="UniProtKB-UniRule"/>
</dbReference>
<dbReference type="CDD" id="cd12933">
    <property type="entry name" value="eIF3G"/>
    <property type="match status" value="1"/>
</dbReference>
<dbReference type="Proteomes" id="UP000068243">
    <property type="component" value="Unassembled WGS sequence"/>
</dbReference>
<dbReference type="SUPFAM" id="SSF53067">
    <property type="entry name" value="Actin-like ATPase domain"/>
    <property type="match status" value="2"/>
</dbReference>
<evidence type="ECO:0000256" key="5">
    <source>
        <dbReference type="ARBA" id="ARBA00022884"/>
    </source>
</evidence>
<feature type="domain" description="RRM" evidence="10">
    <location>
        <begin position="766"/>
        <end position="844"/>
    </location>
</feature>
<dbReference type="VEuPathDB" id="FungiDB:ATCC64974_69000"/>
<dbReference type="InterPro" id="IPR035979">
    <property type="entry name" value="RBD_domain_sf"/>
</dbReference>
<dbReference type="InterPro" id="IPR012677">
    <property type="entry name" value="Nucleotide-bd_a/b_plait_sf"/>
</dbReference>
<reference evidence="12" key="1">
    <citation type="journal article" date="2016" name="Genome Announc.">
        <title>Draft genome sequence of Aspergillus niger strain An76.</title>
        <authorList>
            <person name="Gong W."/>
            <person name="Cheng Z."/>
            <person name="Zhang H."/>
            <person name="Liu L."/>
            <person name="Gao P."/>
            <person name="Wang L."/>
        </authorList>
    </citation>
    <scope>NUCLEOTIDE SEQUENCE [LARGE SCALE GENOMIC DNA]</scope>
    <source>
        <strain evidence="12">An76</strain>
    </source>
</reference>
<dbReference type="VEuPathDB" id="FungiDB:An16g05260"/>
<dbReference type="InterPro" id="IPR024675">
    <property type="entry name" value="eIF3g_N"/>
</dbReference>
<dbReference type="AlphaFoldDB" id="A0A100IL99"/>
<keyword evidence="6 7" id="KW-0648">Protein biosynthesis</keyword>
<dbReference type="GO" id="GO:0003743">
    <property type="term" value="F:translation initiation factor activity"/>
    <property type="evidence" value="ECO:0007669"/>
    <property type="project" value="UniProtKB-UniRule"/>
</dbReference>
<accession>A0A100IL99</accession>
<dbReference type="VEuPathDB" id="FungiDB:M747DRAFT_349554"/>
<keyword evidence="4" id="KW-0067">ATP-binding</keyword>
<dbReference type="FunFam" id="3.30.70.330:FF:000328">
    <property type="entry name" value="Eukaryotic translation initiation factor 3 subunit G"/>
    <property type="match status" value="1"/>
</dbReference>
<keyword evidence="3" id="KW-0547">Nucleotide-binding</keyword>
<dbReference type="GO" id="GO:0005524">
    <property type="term" value="F:ATP binding"/>
    <property type="evidence" value="ECO:0007669"/>
    <property type="project" value="UniProtKB-KW"/>
</dbReference>
<dbReference type="InterPro" id="IPR000504">
    <property type="entry name" value="RRM_dom"/>
</dbReference>
<name>A0A100IL99_ASPNG</name>
<dbReference type="HAMAP" id="MF_03006">
    <property type="entry name" value="eIF3g"/>
    <property type="match status" value="1"/>
</dbReference>
<evidence type="ECO:0000313" key="11">
    <source>
        <dbReference type="EMBL" id="GAQ43317.1"/>
    </source>
</evidence>
<dbReference type="PANTHER" id="PTHR14187:SF82">
    <property type="entry name" value="FAMILY CHAPERONE, PUTATIVE (AFU_ORTHOLOGUE AFUA_7G08575)-RELATED"/>
    <property type="match status" value="1"/>
</dbReference>
<dbReference type="SUPFAM" id="SSF54928">
    <property type="entry name" value="RNA-binding domain, RBD"/>
    <property type="match status" value="1"/>
</dbReference>
<dbReference type="Gene3D" id="3.90.640.10">
    <property type="entry name" value="Actin, Chain A, domain 4"/>
    <property type="match status" value="1"/>
</dbReference>
<dbReference type="GO" id="GO:0033290">
    <property type="term" value="C:eukaryotic 48S preinitiation complex"/>
    <property type="evidence" value="ECO:0007669"/>
    <property type="project" value="UniProtKB-UniRule"/>
</dbReference>
<dbReference type="VEuPathDB" id="FungiDB:ATCC64974_69010"/>
<dbReference type="OrthoDB" id="2963168at2759"/>
<dbReference type="PANTHER" id="PTHR14187">
    <property type="entry name" value="ALPHA KINASE/ELONGATION FACTOR 2 KINASE"/>
    <property type="match status" value="1"/>
</dbReference>
<dbReference type="Pfam" id="PF00076">
    <property type="entry name" value="RRM_1"/>
    <property type="match status" value="1"/>
</dbReference>
<comment type="similarity">
    <text evidence="7">Belongs to the eIF-3 subunit G family.</text>
</comment>
<proteinExistence type="inferred from homology"/>
<keyword evidence="2 7" id="KW-0396">Initiation factor</keyword>
<dbReference type="InterPro" id="IPR017334">
    <property type="entry name" value="eIF3_g"/>
</dbReference>
<dbReference type="GO" id="GO:0140662">
    <property type="term" value="F:ATP-dependent protein folding chaperone"/>
    <property type="evidence" value="ECO:0007669"/>
    <property type="project" value="InterPro"/>
</dbReference>
<dbReference type="VEuPathDB" id="FungiDB:ASPNIDRAFT2_1027901"/>